<feature type="transmembrane region" description="Helical" evidence="8">
    <location>
        <begin position="276"/>
        <end position="295"/>
    </location>
</feature>
<dbReference type="GO" id="GO:0030001">
    <property type="term" value="P:metal ion transport"/>
    <property type="evidence" value="ECO:0007669"/>
    <property type="project" value="UniProtKB-ARBA"/>
</dbReference>
<evidence type="ECO:0000256" key="6">
    <source>
        <dbReference type="ARBA" id="ARBA00023065"/>
    </source>
</evidence>
<keyword evidence="3" id="KW-1003">Cell membrane</keyword>
<dbReference type="Pfam" id="PF02386">
    <property type="entry name" value="TrkH"/>
    <property type="match status" value="1"/>
</dbReference>
<keyword evidence="10" id="KW-1185">Reference proteome</keyword>
<keyword evidence="2" id="KW-0813">Transport</keyword>
<evidence type="ECO:0000256" key="2">
    <source>
        <dbReference type="ARBA" id="ARBA00022448"/>
    </source>
</evidence>
<gene>
    <name evidence="9" type="ORF">G1C96_0443</name>
</gene>
<evidence type="ECO:0000256" key="7">
    <source>
        <dbReference type="ARBA" id="ARBA00023136"/>
    </source>
</evidence>
<evidence type="ECO:0000313" key="10">
    <source>
        <dbReference type="Proteomes" id="UP000588277"/>
    </source>
</evidence>
<keyword evidence="5 8" id="KW-1133">Transmembrane helix</keyword>
<keyword evidence="6" id="KW-0406">Ion transport</keyword>
<protein>
    <submittedName>
        <fullName evidence="9">Potassium transporter Trk</fullName>
    </submittedName>
</protein>
<feature type="transmembrane region" description="Helical" evidence="8">
    <location>
        <begin position="131"/>
        <end position="154"/>
    </location>
</feature>
<feature type="transmembrane region" description="Helical" evidence="8">
    <location>
        <begin position="97"/>
        <end position="119"/>
    </location>
</feature>
<comment type="caution">
    <text evidence="9">The sequence shown here is derived from an EMBL/GenBank/DDBJ whole genome shotgun (WGS) entry which is preliminary data.</text>
</comment>
<feature type="transmembrane region" description="Helical" evidence="8">
    <location>
        <begin position="316"/>
        <end position="334"/>
    </location>
</feature>
<keyword evidence="4 8" id="KW-0812">Transmembrane</keyword>
<dbReference type="PANTHER" id="PTHR32024:SF1">
    <property type="entry name" value="KTR SYSTEM POTASSIUM UPTAKE PROTEIN B"/>
    <property type="match status" value="1"/>
</dbReference>
<organism evidence="9 10">
    <name type="scientific">Bifidobacterium moraviense</name>
    <dbReference type="NCBI Taxonomy" id="2675323"/>
    <lineage>
        <taxon>Bacteria</taxon>
        <taxon>Bacillati</taxon>
        <taxon>Actinomycetota</taxon>
        <taxon>Actinomycetes</taxon>
        <taxon>Bifidobacteriales</taxon>
        <taxon>Bifidobacteriaceae</taxon>
        <taxon>Bifidobacterium</taxon>
    </lineage>
</organism>
<evidence type="ECO:0000256" key="3">
    <source>
        <dbReference type="ARBA" id="ARBA00022475"/>
    </source>
</evidence>
<proteinExistence type="predicted"/>
<dbReference type="PANTHER" id="PTHR32024">
    <property type="entry name" value="TRK SYSTEM POTASSIUM UPTAKE PROTEIN TRKG-RELATED"/>
    <property type="match status" value="1"/>
</dbReference>
<dbReference type="GO" id="GO:0008324">
    <property type="term" value="F:monoatomic cation transmembrane transporter activity"/>
    <property type="evidence" value="ECO:0007669"/>
    <property type="project" value="InterPro"/>
</dbReference>
<feature type="transmembrane region" description="Helical" evidence="8">
    <location>
        <begin position="438"/>
        <end position="459"/>
    </location>
</feature>
<feature type="transmembrane region" description="Helical" evidence="8">
    <location>
        <begin position="211"/>
        <end position="235"/>
    </location>
</feature>
<reference evidence="9 10" key="1">
    <citation type="submission" date="2020-02" db="EMBL/GenBank/DDBJ databases">
        <title>Characterization of phylogenetic diversity of novel bifidobacterial species isolated in Czech ZOOs.</title>
        <authorList>
            <person name="Lugli G.A."/>
            <person name="Vera N.B."/>
            <person name="Ventura M."/>
        </authorList>
    </citation>
    <scope>NUCLEOTIDE SEQUENCE [LARGE SCALE GENOMIC DNA]</scope>
    <source>
        <strain evidence="9 10">DSM 109958</strain>
    </source>
</reference>
<evidence type="ECO:0000256" key="8">
    <source>
        <dbReference type="SAM" id="Phobius"/>
    </source>
</evidence>
<dbReference type="GO" id="GO:0005886">
    <property type="term" value="C:plasma membrane"/>
    <property type="evidence" value="ECO:0007669"/>
    <property type="project" value="UniProtKB-SubCell"/>
</dbReference>
<comment type="subcellular location">
    <subcellularLocation>
        <location evidence="1">Cell membrane</location>
        <topology evidence="1">Multi-pass membrane protein</topology>
    </subcellularLocation>
</comment>
<dbReference type="EMBL" id="JAAIIH010000001">
    <property type="protein sequence ID" value="NMM99865.1"/>
    <property type="molecule type" value="Genomic_DNA"/>
</dbReference>
<feature type="transmembrane region" description="Helical" evidence="8">
    <location>
        <begin position="491"/>
        <end position="514"/>
    </location>
</feature>
<sequence length="533" mass="58483">MKPKRMRRIFMPRRRRRTARGTGGYAPAAMGWTRRADTSDLVTTLSNEQLASANRMDEYEAPDWVKHTLHQGIPSDAVPRRRIDYRSLTDRLLSHPGRLSVCYFMTLIIVVMLLLLLPASSRGYGVTSPHIAFFTAVSALSTCGIPVVNTALHWTMFGQAIILIAVQLGGLGVMTFASMITLGVSRRLKVSQRLLTATELGATKLSEVRGIIAVVLTSTFVIETVTFVSLFPGLYRNNGGAFWWTVWQSLFYAVSAYNNTGFTPDATGFHVSDWNVGLPILVSAFIGTIGFPVILNVFRTTVHRRSPRRWSLHTKLTLLTTFLLVLLSFSWFIANEWNNPVLFPPGSTDSSKFSKAISAAVMPRSAGFDISWVPMVSEQTKVFMSGMMFIGTGSSSTGGGIRVTTFAVLLLICRAAFANRRDITVFHRRIPRQVRLMAVSIAVTCLTLVYFAAIALIIITGCDFGDAIFEASSAFSLGGYSVGVASVQQPASLYVLAFLMIVGRLGPMTIAYSISKPRPASVVRYPEESIVVG</sequence>
<dbReference type="InterPro" id="IPR003445">
    <property type="entry name" value="Cat_transpt"/>
</dbReference>
<accession>A0A7Y0F0P8</accession>
<evidence type="ECO:0000256" key="5">
    <source>
        <dbReference type="ARBA" id="ARBA00022989"/>
    </source>
</evidence>
<feature type="transmembrane region" description="Helical" evidence="8">
    <location>
        <begin position="399"/>
        <end position="417"/>
    </location>
</feature>
<dbReference type="AlphaFoldDB" id="A0A7Y0F0P8"/>
<evidence type="ECO:0000256" key="1">
    <source>
        <dbReference type="ARBA" id="ARBA00004651"/>
    </source>
</evidence>
<feature type="transmembrane region" description="Helical" evidence="8">
    <location>
        <begin position="160"/>
        <end position="184"/>
    </location>
</feature>
<keyword evidence="7 8" id="KW-0472">Membrane</keyword>
<dbReference type="Proteomes" id="UP000588277">
    <property type="component" value="Unassembled WGS sequence"/>
</dbReference>
<evidence type="ECO:0000256" key="4">
    <source>
        <dbReference type="ARBA" id="ARBA00022692"/>
    </source>
</evidence>
<name>A0A7Y0F0P8_9BIFI</name>
<evidence type="ECO:0000313" key="9">
    <source>
        <dbReference type="EMBL" id="NMM99865.1"/>
    </source>
</evidence>